<gene>
    <name evidence="2" type="ORF">SAMN02745671_01842</name>
</gene>
<dbReference type="Gene3D" id="1.25.40.10">
    <property type="entry name" value="Tetratricopeptide repeat domain"/>
    <property type="match status" value="2"/>
</dbReference>
<dbReference type="EMBL" id="FQYW01000015">
    <property type="protein sequence ID" value="SHI83558.1"/>
    <property type="molecule type" value="Genomic_DNA"/>
</dbReference>
<reference evidence="2 3" key="1">
    <citation type="submission" date="2016-11" db="EMBL/GenBank/DDBJ databases">
        <authorList>
            <person name="Jaros S."/>
            <person name="Januszkiewicz K."/>
            <person name="Wedrychowicz H."/>
        </authorList>
    </citation>
    <scope>NUCLEOTIDE SEQUENCE [LARGE SCALE GENOMIC DNA]</scope>
    <source>
        <strain evidence="2 3">DSM 3074</strain>
    </source>
</reference>
<dbReference type="InterPro" id="IPR011990">
    <property type="entry name" value="TPR-like_helical_dom_sf"/>
</dbReference>
<sequence length="296" mass="33381">MKEQYAAEEYVEAMDTMAEIARHKKMDPEIMLMGATCYFMTGDYERATNWINNTLSYDPQNVGARILLGRLCIRKDDAEQGLKVLNFVAENQKAAMSDKDKEDLEKILEYYIDNMREGMSKYPSLMAYYEAHCSKNEKNEKEVKNAGDGKDKAKAAVDRLKALLKKSKGNSVESSPAQAESKELEAKPIVSEAQNVSVETPDYFIDKVMSSSISLREKVQGLNNFASGLYLNGDYDGALKLLKKALEIDNHDPFVLRNIAYVCVAMKDKEKALEFVKALPMMDFSLIKSIKELGNE</sequence>
<dbReference type="Pfam" id="PF12895">
    <property type="entry name" value="ANAPC3"/>
    <property type="match status" value="1"/>
</dbReference>
<protein>
    <submittedName>
        <fullName evidence="2">Anaphase-promoting complex, cyclosome, subunit 3</fullName>
    </submittedName>
</protein>
<dbReference type="GO" id="GO:0000127">
    <property type="term" value="C:transcription factor TFIIIC complex"/>
    <property type="evidence" value="ECO:0007669"/>
    <property type="project" value="TreeGrafter"/>
</dbReference>
<dbReference type="InterPro" id="IPR039340">
    <property type="entry name" value="Tfc4/TFIIIC-102/Sfc4"/>
</dbReference>
<dbReference type="InterPro" id="IPR019734">
    <property type="entry name" value="TPR_rpt"/>
</dbReference>
<dbReference type="SUPFAM" id="SSF48452">
    <property type="entry name" value="TPR-like"/>
    <property type="match status" value="1"/>
</dbReference>
<evidence type="ECO:0000256" key="1">
    <source>
        <dbReference type="PROSITE-ProRule" id="PRU00339"/>
    </source>
</evidence>
<evidence type="ECO:0000313" key="3">
    <source>
        <dbReference type="Proteomes" id="UP000191240"/>
    </source>
</evidence>
<dbReference type="PROSITE" id="PS50005">
    <property type="entry name" value="TPR"/>
    <property type="match status" value="1"/>
</dbReference>
<dbReference type="AlphaFoldDB" id="A0A1M6EE31"/>
<dbReference type="SMART" id="SM00028">
    <property type="entry name" value="TPR"/>
    <property type="match status" value="2"/>
</dbReference>
<proteinExistence type="predicted"/>
<keyword evidence="1" id="KW-0802">TPR repeat</keyword>
<dbReference type="Proteomes" id="UP000191240">
    <property type="component" value="Unassembled WGS sequence"/>
</dbReference>
<dbReference type="GO" id="GO:0006383">
    <property type="term" value="P:transcription by RNA polymerase III"/>
    <property type="evidence" value="ECO:0007669"/>
    <property type="project" value="InterPro"/>
</dbReference>
<name>A0A1M6EE31_9FIRM</name>
<dbReference type="PANTHER" id="PTHR23082:SF0">
    <property type="entry name" value="GENERAL TRANSCRIPTION FACTOR 3C POLYPEPTIDE 3"/>
    <property type="match status" value="1"/>
</dbReference>
<feature type="repeat" description="TPR" evidence="1">
    <location>
        <begin position="28"/>
        <end position="61"/>
    </location>
</feature>
<evidence type="ECO:0000313" key="2">
    <source>
        <dbReference type="EMBL" id="SHI83558.1"/>
    </source>
</evidence>
<dbReference type="OrthoDB" id="1666804at2"/>
<dbReference type="RefSeq" id="WP_080325967.1">
    <property type="nucleotide sequence ID" value="NZ_FQYW01000015.1"/>
</dbReference>
<accession>A0A1M6EE31</accession>
<organism evidence="2 3">
    <name type="scientific">Anaerovibrio lipolyticus DSM 3074</name>
    <dbReference type="NCBI Taxonomy" id="1120997"/>
    <lineage>
        <taxon>Bacteria</taxon>
        <taxon>Bacillati</taxon>
        <taxon>Bacillota</taxon>
        <taxon>Negativicutes</taxon>
        <taxon>Selenomonadales</taxon>
        <taxon>Selenomonadaceae</taxon>
        <taxon>Anaerovibrio</taxon>
    </lineage>
</organism>
<dbReference type="PANTHER" id="PTHR23082">
    <property type="entry name" value="TRANSCRIPTION INITIATION FACTOR IIIC TFIIIC , POLYPEPTIDE 3-RELATED"/>
    <property type="match status" value="1"/>
</dbReference>
<dbReference type="Pfam" id="PF14559">
    <property type="entry name" value="TPR_19"/>
    <property type="match status" value="1"/>
</dbReference>